<organism evidence="1 2">
    <name type="scientific">Vaccinium darrowii</name>
    <dbReference type="NCBI Taxonomy" id="229202"/>
    <lineage>
        <taxon>Eukaryota</taxon>
        <taxon>Viridiplantae</taxon>
        <taxon>Streptophyta</taxon>
        <taxon>Embryophyta</taxon>
        <taxon>Tracheophyta</taxon>
        <taxon>Spermatophyta</taxon>
        <taxon>Magnoliopsida</taxon>
        <taxon>eudicotyledons</taxon>
        <taxon>Gunneridae</taxon>
        <taxon>Pentapetalae</taxon>
        <taxon>asterids</taxon>
        <taxon>Ericales</taxon>
        <taxon>Ericaceae</taxon>
        <taxon>Vaccinioideae</taxon>
        <taxon>Vaccinieae</taxon>
        <taxon>Vaccinium</taxon>
    </lineage>
</organism>
<evidence type="ECO:0000313" key="1">
    <source>
        <dbReference type="EMBL" id="KAH7842708.1"/>
    </source>
</evidence>
<sequence length="97" mass="10786">MSIKEQVRLRYPSEFVTGISGYYSPGRIISLAFITNKGTYGPFGGCAGKNDTAFEYKLGEDNTFEGFHGTVGKLHSTADAHLNYWDLYETDDDAEQC</sequence>
<evidence type="ECO:0000313" key="2">
    <source>
        <dbReference type="Proteomes" id="UP000828048"/>
    </source>
</evidence>
<dbReference type="Proteomes" id="UP000828048">
    <property type="component" value="Chromosome 1"/>
</dbReference>
<name>A0ACB7XP74_9ERIC</name>
<keyword evidence="2" id="KW-1185">Reference proteome</keyword>
<dbReference type="EMBL" id="CM037151">
    <property type="protein sequence ID" value="KAH7842708.1"/>
    <property type="molecule type" value="Genomic_DNA"/>
</dbReference>
<reference evidence="1 2" key="1">
    <citation type="journal article" date="2021" name="Hortic Res">
        <title>High-quality reference genome and annotation aids understanding of berry development for evergreen blueberry (Vaccinium darrowii).</title>
        <authorList>
            <person name="Yu J."/>
            <person name="Hulse-Kemp A.M."/>
            <person name="Babiker E."/>
            <person name="Staton M."/>
        </authorList>
    </citation>
    <scope>NUCLEOTIDE SEQUENCE [LARGE SCALE GENOMIC DNA]</scope>
    <source>
        <strain evidence="2">cv. NJ 8807/NJ 8810</strain>
        <tissue evidence="1">Young leaf</tissue>
    </source>
</reference>
<protein>
    <submittedName>
        <fullName evidence="1">Uncharacterized protein</fullName>
    </submittedName>
</protein>
<accession>A0ACB7XP74</accession>
<comment type="caution">
    <text evidence="1">The sequence shown here is derived from an EMBL/GenBank/DDBJ whole genome shotgun (WGS) entry which is preliminary data.</text>
</comment>
<proteinExistence type="predicted"/>
<gene>
    <name evidence="1" type="ORF">Vadar_008293</name>
</gene>